<evidence type="ECO:0000259" key="1">
    <source>
        <dbReference type="Pfam" id="PF07562"/>
    </source>
</evidence>
<dbReference type="Proteomes" id="UP000515159">
    <property type="component" value="Chromosome 12"/>
</dbReference>
<gene>
    <name evidence="3" type="primary">LOC117346440</name>
</gene>
<dbReference type="Gene3D" id="3.40.50.2300">
    <property type="match status" value="2"/>
</dbReference>
<keyword evidence="2" id="KW-1185">Reference proteome</keyword>
<dbReference type="PANTHER" id="PTHR24061">
    <property type="entry name" value="CALCIUM-SENSING RECEPTOR-RELATED"/>
    <property type="match status" value="1"/>
</dbReference>
<dbReference type="PANTHER" id="PTHR24061:SF599">
    <property type="entry name" value="G-PROTEIN COUPLED RECEPTORS FAMILY 3 PROFILE DOMAIN-CONTAINING PROTEIN"/>
    <property type="match status" value="1"/>
</dbReference>
<proteinExistence type="predicted"/>
<evidence type="ECO:0000313" key="3">
    <source>
        <dbReference type="RefSeq" id="XP_033771873.1"/>
    </source>
</evidence>
<dbReference type="RefSeq" id="XP_033771873.1">
    <property type="nucleotide sequence ID" value="XM_033915982.1"/>
</dbReference>
<name>A0A6P8PAD4_GEOSA</name>
<dbReference type="GeneID" id="117346440"/>
<dbReference type="InterPro" id="IPR028082">
    <property type="entry name" value="Peripla_BP_I"/>
</dbReference>
<accession>A0A6P8PAD4</accession>
<dbReference type="GO" id="GO:0005886">
    <property type="term" value="C:plasma membrane"/>
    <property type="evidence" value="ECO:0007669"/>
    <property type="project" value="TreeGrafter"/>
</dbReference>
<dbReference type="GO" id="GO:0004930">
    <property type="term" value="F:G protein-coupled receptor activity"/>
    <property type="evidence" value="ECO:0007669"/>
    <property type="project" value="InterPro"/>
</dbReference>
<dbReference type="InterPro" id="IPR011500">
    <property type="entry name" value="GPCR_3_9-Cys_dom"/>
</dbReference>
<organism evidence="2 3">
    <name type="scientific">Geotrypetes seraphini</name>
    <name type="common">Gaboon caecilian</name>
    <name type="synonym">Caecilia seraphini</name>
    <dbReference type="NCBI Taxonomy" id="260995"/>
    <lineage>
        <taxon>Eukaryota</taxon>
        <taxon>Metazoa</taxon>
        <taxon>Chordata</taxon>
        <taxon>Craniata</taxon>
        <taxon>Vertebrata</taxon>
        <taxon>Euteleostomi</taxon>
        <taxon>Amphibia</taxon>
        <taxon>Gymnophiona</taxon>
        <taxon>Geotrypetes</taxon>
    </lineage>
</organism>
<dbReference type="InParanoid" id="A0A6P8PAD4"/>
<dbReference type="InterPro" id="IPR000068">
    <property type="entry name" value="GPCR_3_Ca_sens_rcpt-rel"/>
</dbReference>
<dbReference type="InterPro" id="IPR038550">
    <property type="entry name" value="GPCR_3_9-Cys_sf"/>
</dbReference>
<dbReference type="OrthoDB" id="5984008at2759"/>
<dbReference type="SUPFAM" id="SSF53822">
    <property type="entry name" value="Periplasmic binding protein-like I"/>
    <property type="match status" value="1"/>
</dbReference>
<feature type="domain" description="GPCR family 3 nine cysteines" evidence="1">
    <location>
        <begin position="109"/>
        <end position="147"/>
    </location>
</feature>
<protein>
    <submittedName>
        <fullName evidence="3">Vomeronasal type-2 receptor 116-like isoform X1</fullName>
    </submittedName>
</protein>
<dbReference type="AlphaFoldDB" id="A0A6P8PAD4"/>
<dbReference type="Gene3D" id="2.10.50.30">
    <property type="entry name" value="GPCR, family 3, nine cysteines domain"/>
    <property type="match status" value="1"/>
</dbReference>
<dbReference type="FunFam" id="2.10.50.30:FF:000007">
    <property type="entry name" value="Vomeronasal 2, receptor 82"/>
    <property type="match status" value="1"/>
</dbReference>
<dbReference type="Pfam" id="PF07562">
    <property type="entry name" value="NCD3G"/>
    <property type="match status" value="1"/>
</dbReference>
<evidence type="ECO:0000313" key="2">
    <source>
        <dbReference type="Proteomes" id="UP000515159"/>
    </source>
</evidence>
<sequence length="202" mass="22820">MGWRRNGRRKAKSLEVGCCLGETFLPACAELHRYLKNVHFKNLLGDDIFFDENGDLPMEYSITNLIFLPNGMQQHEIVGGYKPYAAPGEDFTINDNMIVWDAEFTQTPPESKCSQSCAPGYRKLTKEGKPVCCYDCIPCPSGEISNETVHAGTEVHQQYVVQAVIVYPPEHVQPMKKTAQMMCWQQALQGLVWPLQKVFSTL</sequence>
<dbReference type="KEGG" id="gsh:117346440"/>
<reference evidence="3" key="1">
    <citation type="submission" date="2025-08" db="UniProtKB">
        <authorList>
            <consortium name="RefSeq"/>
        </authorList>
    </citation>
    <scope>IDENTIFICATION</scope>
</reference>